<keyword evidence="2" id="KW-1185">Reference proteome</keyword>
<accession>A0AAN8MIC5</accession>
<sequence>MKTQGQAHISQRPAEIRIPSFSKKGTGGFVSQAARVPCNPQRGIPGPYDLQSSLIHKHSFGNLPTASRCAT</sequence>
<proteinExistence type="predicted"/>
<gene>
    <name evidence="1" type="ORF">J4Q44_G00035580</name>
</gene>
<comment type="caution">
    <text evidence="1">The sequence shown here is derived from an EMBL/GenBank/DDBJ whole genome shotgun (WGS) entry which is preliminary data.</text>
</comment>
<reference evidence="1 2" key="1">
    <citation type="submission" date="2021-04" db="EMBL/GenBank/DDBJ databases">
        <authorList>
            <person name="De Guttry C."/>
            <person name="Zahm M."/>
            <person name="Klopp C."/>
            <person name="Cabau C."/>
            <person name="Louis A."/>
            <person name="Berthelot C."/>
            <person name="Parey E."/>
            <person name="Roest Crollius H."/>
            <person name="Montfort J."/>
            <person name="Robinson-Rechavi M."/>
            <person name="Bucao C."/>
            <person name="Bouchez O."/>
            <person name="Gislard M."/>
            <person name="Lluch J."/>
            <person name="Milhes M."/>
            <person name="Lampietro C."/>
            <person name="Lopez Roques C."/>
            <person name="Donnadieu C."/>
            <person name="Braasch I."/>
            <person name="Desvignes T."/>
            <person name="Postlethwait J."/>
            <person name="Bobe J."/>
            <person name="Wedekind C."/>
            <person name="Guiguen Y."/>
        </authorList>
    </citation>
    <scope>NUCLEOTIDE SEQUENCE [LARGE SCALE GENOMIC DNA]</scope>
    <source>
        <strain evidence="1">Cs_M1</strain>
        <tissue evidence="1">Blood</tissue>
    </source>
</reference>
<dbReference type="EMBL" id="JAGTTL010000002">
    <property type="protein sequence ID" value="KAK6327912.1"/>
    <property type="molecule type" value="Genomic_DNA"/>
</dbReference>
<evidence type="ECO:0000313" key="2">
    <source>
        <dbReference type="Proteomes" id="UP001356427"/>
    </source>
</evidence>
<organism evidence="1 2">
    <name type="scientific">Coregonus suidteri</name>
    <dbReference type="NCBI Taxonomy" id="861788"/>
    <lineage>
        <taxon>Eukaryota</taxon>
        <taxon>Metazoa</taxon>
        <taxon>Chordata</taxon>
        <taxon>Craniata</taxon>
        <taxon>Vertebrata</taxon>
        <taxon>Euteleostomi</taxon>
        <taxon>Actinopterygii</taxon>
        <taxon>Neopterygii</taxon>
        <taxon>Teleostei</taxon>
        <taxon>Protacanthopterygii</taxon>
        <taxon>Salmoniformes</taxon>
        <taxon>Salmonidae</taxon>
        <taxon>Coregoninae</taxon>
        <taxon>Coregonus</taxon>
    </lineage>
</organism>
<dbReference type="Proteomes" id="UP001356427">
    <property type="component" value="Unassembled WGS sequence"/>
</dbReference>
<name>A0AAN8MIC5_9TELE</name>
<protein>
    <submittedName>
        <fullName evidence="1">Uncharacterized protein</fullName>
    </submittedName>
</protein>
<dbReference type="AlphaFoldDB" id="A0AAN8MIC5"/>
<evidence type="ECO:0000313" key="1">
    <source>
        <dbReference type="EMBL" id="KAK6327912.1"/>
    </source>
</evidence>